<comment type="caution">
    <text evidence="3">The sequence shown here is derived from an EMBL/GenBank/DDBJ whole genome shotgun (WGS) entry which is preliminary data.</text>
</comment>
<evidence type="ECO:0000313" key="4">
    <source>
        <dbReference type="Proteomes" id="UP001185779"/>
    </source>
</evidence>
<dbReference type="AlphaFoldDB" id="A0AAE4R9Y7"/>
<protein>
    <recommendedName>
        <fullName evidence="6">Integral membrane protein</fullName>
    </recommendedName>
</protein>
<keyword evidence="1" id="KW-0472">Membrane</keyword>
<dbReference type="EMBL" id="JAWLKH010000015">
    <property type="protein sequence ID" value="MDV6313105.1"/>
    <property type="molecule type" value="Genomic_DNA"/>
</dbReference>
<feature type="transmembrane region" description="Helical" evidence="1">
    <location>
        <begin position="168"/>
        <end position="186"/>
    </location>
</feature>
<dbReference type="SUPFAM" id="SSF103481">
    <property type="entry name" value="Multidrug resistance efflux transporter EmrE"/>
    <property type="match status" value="1"/>
</dbReference>
<reference evidence="3 4" key="1">
    <citation type="submission" date="2023-10" db="EMBL/GenBank/DDBJ databases">
        <title>Development of a sustainable strategy for remediation of hydrocarbon-contaminated territories based on the waste exchange concept.</title>
        <authorList>
            <person name="Krivoruchko A."/>
        </authorList>
    </citation>
    <scope>NUCLEOTIDE SEQUENCE</scope>
    <source>
        <strain evidence="2 4">IEGM 1266</strain>
        <strain evidence="3">IEGM 1279</strain>
    </source>
</reference>
<name>A0AAE4R9Y7_9ACTN</name>
<dbReference type="RefSeq" id="WP_024497516.1">
    <property type="nucleotide sequence ID" value="NZ_CP091855.1"/>
</dbReference>
<feature type="transmembrane region" description="Helical" evidence="1">
    <location>
        <begin position="6"/>
        <end position="25"/>
    </location>
</feature>
<dbReference type="PANTHER" id="PTHR40761">
    <property type="entry name" value="CONSERVED INTEGRAL MEMBRANE ALANINE VALINE AND LEUCINE RICH PROTEIN-RELATED"/>
    <property type="match status" value="1"/>
</dbReference>
<keyword evidence="1" id="KW-1133">Transmembrane helix</keyword>
<dbReference type="Proteomes" id="UP001185779">
    <property type="component" value="Unassembled WGS sequence"/>
</dbReference>
<proteinExistence type="predicted"/>
<organism evidence="3 5">
    <name type="scientific">Gordonia amicalis</name>
    <dbReference type="NCBI Taxonomy" id="89053"/>
    <lineage>
        <taxon>Bacteria</taxon>
        <taxon>Bacillati</taxon>
        <taxon>Actinomycetota</taxon>
        <taxon>Actinomycetes</taxon>
        <taxon>Mycobacteriales</taxon>
        <taxon>Gordoniaceae</taxon>
        <taxon>Gordonia</taxon>
    </lineage>
</organism>
<feature type="transmembrane region" description="Helical" evidence="1">
    <location>
        <begin position="58"/>
        <end position="77"/>
    </location>
</feature>
<dbReference type="GeneID" id="77172600"/>
<accession>A0AAE4R9Y7</accession>
<dbReference type="InterPro" id="IPR037185">
    <property type="entry name" value="EmrE-like"/>
</dbReference>
<dbReference type="Proteomes" id="UP001185922">
    <property type="component" value="Unassembled WGS sequence"/>
</dbReference>
<evidence type="ECO:0000313" key="3">
    <source>
        <dbReference type="EMBL" id="MDV6313105.1"/>
    </source>
</evidence>
<evidence type="ECO:0008006" key="6">
    <source>
        <dbReference type="Google" id="ProtNLM"/>
    </source>
</evidence>
<evidence type="ECO:0000256" key="1">
    <source>
        <dbReference type="SAM" id="Phobius"/>
    </source>
</evidence>
<dbReference type="EMBL" id="JAWLKI010000013">
    <property type="protein sequence ID" value="MDV6308243.1"/>
    <property type="molecule type" value="Genomic_DNA"/>
</dbReference>
<feature type="transmembrane region" description="Helical" evidence="1">
    <location>
        <begin position="232"/>
        <end position="254"/>
    </location>
</feature>
<keyword evidence="1" id="KW-0812">Transmembrane</keyword>
<feature type="transmembrane region" description="Helical" evidence="1">
    <location>
        <begin position="260"/>
        <end position="283"/>
    </location>
</feature>
<feature type="transmembrane region" description="Helical" evidence="1">
    <location>
        <begin position="113"/>
        <end position="130"/>
    </location>
</feature>
<sequence>MFTIGVVAASLAAVAYGLSTVLRALGARNAAGTTETASVTTERGPSLRSTLDTFRDPAFLIGTLMVILGFAGGAVAARLLPLFLAQTIVAGNLIITALLGSVLLGTTLRGRDLAAMGVVVASLCMLGASASHEAATAHDMAFHWALFIVSTTVAVVGVVVVHLLGRRGAILAGALAGAMYGALAVAVRVLDGVHPFDAAALVTDPAAWTIAIAGAVAFYVQTVALQLGPVNAVTAVLVVGEVGIPSVIGVLFLGDRAVDGLGWLAYVGFAGAIAGAFVVAWLTSEPESGAAARGLTAGSPP</sequence>
<keyword evidence="4" id="KW-1185">Reference proteome</keyword>
<evidence type="ECO:0000313" key="2">
    <source>
        <dbReference type="EMBL" id="MDV6308243.1"/>
    </source>
</evidence>
<feature type="transmembrane region" description="Helical" evidence="1">
    <location>
        <begin position="83"/>
        <end position="106"/>
    </location>
</feature>
<gene>
    <name evidence="2" type="ORF">R3P94_13110</name>
    <name evidence="3" type="ORF">R3Q15_14585</name>
</gene>
<feature type="transmembrane region" description="Helical" evidence="1">
    <location>
        <begin position="142"/>
        <end position="161"/>
    </location>
</feature>
<evidence type="ECO:0000313" key="5">
    <source>
        <dbReference type="Proteomes" id="UP001185922"/>
    </source>
</evidence>
<dbReference type="PANTHER" id="PTHR40761:SF1">
    <property type="entry name" value="CONSERVED INTEGRAL MEMBRANE ALANINE VALINE AND LEUCINE RICH PROTEIN-RELATED"/>
    <property type="match status" value="1"/>
</dbReference>
<feature type="transmembrane region" description="Helical" evidence="1">
    <location>
        <begin position="206"/>
        <end position="225"/>
    </location>
</feature>